<feature type="compositionally biased region" description="Low complexity" evidence="2">
    <location>
        <begin position="849"/>
        <end position="859"/>
    </location>
</feature>
<reference evidence="5 6" key="1">
    <citation type="journal article" date="2023" name="Sci. Data">
        <title>Genome assembly of the Korean intertidal mud-creeper Batillaria attramentaria.</title>
        <authorList>
            <person name="Patra A.K."/>
            <person name="Ho P.T."/>
            <person name="Jun S."/>
            <person name="Lee S.J."/>
            <person name="Kim Y."/>
            <person name="Won Y.J."/>
        </authorList>
    </citation>
    <scope>NUCLEOTIDE SEQUENCE [LARGE SCALE GENOMIC DNA]</scope>
    <source>
        <strain evidence="5">Wonlab-2016</strain>
    </source>
</reference>
<evidence type="ECO:0000313" key="5">
    <source>
        <dbReference type="EMBL" id="KAK7485938.1"/>
    </source>
</evidence>
<feature type="compositionally biased region" description="Polar residues" evidence="2">
    <location>
        <begin position="1027"/>
        <end position="1039"/>
    </location>
</feature>
<keyword evidence="1" id="KW-0597">Phosphoprotein</keyword>
<feature type="region of interest" description="Disordered" evidence="2">
    <location>
        <begin position="323"/>
        <end position="346"/>
    </location>
</feature>
<feature type="region of interest" description="Disordered" evidence="2">
    <location>
        <begin position="719"/>
        <end position="742"/>
    </location>
</feature>
<protein>
    <recommendedName>
        <fullName evidence="7">Ubinuclein middle domain-containing protein</fullName>
    </recommendedName>
</protein>
<feature type="region of interest" description="Disordered" evidence="2">
    <location>
        <begin position="833"/>
        <end position="1099"/>
    </location>
</feature>
<dbReference type="Proteomes" id="UP001519460">
    <property type="component" value="Unassembled WGS sequence"/>
</dbReference>
<evidence type="ECO:0008006" key="7">
    <source>
        <dbReference type="Google" id="ProtNLM"/>
    </source>
</evidence>
<evidence type="ECO:0000313" key="6">
    <source>
        <dbReference type="Proteomes" id="UP001519460"/>
    </source>
</evidence>
<feature type="compositionally biased region" description="Polar residues" evidence="2">
    <location>
        <begin position="1151"/>
        <end position="1164"/>
    </location>
</feature>
<feature type="region of interest" description="Disordered" evidence="2">
    <location>
        <begin position="213"/>
        <end position="309"/>
    </location>
</feature>
<dbReference type="Pfam" id="PF08729">
    <property type="entry name" value="HUN"/>
    <property type="match status" value="1"/>
</dbReference>
<feature type="domain" description="Ubinuclein middle" evidence="4">
    <location>
        <begin position="345"/>
        <end position="571"/>
    </location>
</feature>
<feature type="region of interest" description="Disordered" evidence="2">
    <location>
        <begin position="1151"/>
        <end position="1180"/>
    </location>
</feature>
<dbReference type="AlphaFoldDB" id="A0ABD0KFK9"/>
<feature type="compositionally biased region" description="Low complexity" evidence="2">
    <location>
        <begin position="935"/>
        <end position="961"/>
    </location>
</feature>
<dbReference type="EMBL" id="JACVVK020000186">
    <property type="protein sequence ID" value="KAK7485938.1"/>
    <property type="molecule type" value="Genomic_DNA"/>
</dbReference>
<dbReference type="InterPro" id="IPR026947">
    <property type="entry name" value="UBN_middle_dom"/>
</dbReference>
<proteinExistence type="predicted"/>
<feature type="region of interest" description="Disordered" evidence="2">
    <location>
        <begin position="759"/>
        <end position="787"/>
    </location>
</feature>
<keyword evidence="6" id="KW-1185">Reference proteome</keyword>
<evidence type="ECO:0000256" key="1">
    <source>
        <dbReference type="ARBA" id="ARBA00022553"/>
    </source>
</evidence>
<organism evidence="5 6">
    <name type="scientific">Batillaria attramentaria</name>
    <dbReference type="NCBI Taxonomy" id="370345"/>
    <lineage>
        <taxon>Eukaryota</taxon>
        <taxon>Metazoa</taxon>
        <taxon>Spiralia</taxon>
        <taxon>Lophotrochozoa</taxon>
        <taxon>Mollusca</taxon>
        <taxon>Gastropoda</taxon>
        <taxon>Caenogastropoda</taxon>
        <taxon>Sorbeoconcha</taxon>
        <taxon>Cerithioidea</taxon>
        <taxon>Batillariidae</taxon>
        <taxon>Batillaria</taxon>
    </lineage>
</organism>
<dbReference type="InterPro" id="IPR014840">
    <property type="entry name" value="HRD"/>
</dbReference>
<accession>A0ABD0KFK9</accession>
<feature type="compositionally biased region" description="Low complexity" evidence="2">
    <location>
        <begin position="917"/>
        <end position="928"/>
    </location>
</feature>
<sequence length="1196" mass="130252">MAEPRRVELKTISTNNVEKKDKKRPQSQRFTLALGESTASTCPEYSFTELLKKEKGTGQGRVTRRSLAADGTDSRPRALAYRVVCALRYSGALFSVRTAPRVLENTAGPGPAQGIDPDDPFGEEDDHDEVAAIARKFEEKYGPKPKKKLKCLEDEYYDLGEGYDENDPFIDNTEAYDEVVPSCLTTQHGGFYINRGTLDFRTLSDQDDSAAEFTPVGVKKRGRPRKILDSESEQDEGGEPKKRKIKVDGEKIIKRRKPLDPDRKKKTSPTVAELLKQQTASTSATPNGTLDDFRPATPSLTPDLHPVDKSTIQDRIDAVVFEQLQDGPSEDRKTNGGESGVPNNLPSDLPAELARNIYSIKQAAKDTTEGKCKFFSGNVNKMLLDIELGSRQLALGKRSSIYAHLADHLPCGKETLIKRAKKLRENQQDDQLKGPIQRLKDAINEVMPALQEQHDQEVLRYRMENKEKTEDAGDGTKEEGANTESDEEEKTSTAGATDGQSRKGNRGPRKKFKWTPDIKKLLCQIVSVKMQMFDTYRNRNQTAEEYLKTFLDNEVKPLWPQGWIQTRMLFKESRSVHGSWTNPLKPKKPILVTKSAASPQPQVPASVSPENLPDNRQAKTSVVTDVIELSNDDDDQPLALAPKKDTKVNTAPTVLDVADEPRLPPAVDMLNISPNSVAKIAAAAAAAVSTPKTQPQPAVGDRHQRETLVTEILKGMKPNALVSSSTGKADSAGDGKSKPSPQIQWQMDSLLNEDKSFLQRKTSPGSPAAGIASGSQPPSVHVASDGVSAQQANYKKMYSLLSEPTTAAQRSKGDMVRDEILSRIQAEMDMASLKGGASRTPVDDHSRKSSASQPSSKQHPQGHSPSGRQSSSVTAAATHTGTNQRHSMGGVIPPAHQLPSQLYPQAAGGSLRQTATSGSPLSLVSPSGDRGSNGSKPSSASAYSPQQQQQHSPVQSSPPAARSGLTVGRHSGRDSPHKKLTSKSSPTSGHHPTAFQRNIPGQAASKPPQTHGGKVSGQSSPSQRSSAFTRHSSHSQGQRSPAALGQMPHTQRSPHSGHASSHSLDGTRKLSTSPSAPQKLHGSGSNSVSPGGGGGAQRGMEHTLYEQIENQMKQQAAMEQKALQNLALGGLLPPGRQLKVPTWILKLQRGPQSNWEQNIDSHPQQWFPKPRSNQDMNRRPKRSFDYLSLNRFISLR</sequence>
<feature type="compositionally biased region" description="Basic and acidic residues" evidence="2">
    <location>
        <begin position="466"/>
        <end position="480"/>
    </location>
</feature>
<evidence type="ECO:0000259" key="3">
    <source>
        <dbReference type="Pfam" id="PF08729"/>
    </source>
</evidence>
<gene>
    <name evidence="5" type="ORF">BaRGS_00022804</name>
</gene>
<feature type="compositionally biased region" description="Polar residues" evidence="2">
    <location>
        <begin position="276"/>
        <end position="288"/>
    </location>
</feature>
<feature type="compositionally biased region" description="Polar residues" evidence="2">
    <location>
        <begin position="1048"/>
        <end position="1076"/>
    </location>
</feature>
<feature type="compositionally biased region" description="Polar residues" evidence="2">
    <location>
        <begin position="861"/>
        <end position="886"/>
    </location>
</feature>
<dbReference type="PANTHER" id="PTHR21669:SF28">
    <property type="entry name" value="YEMANUCLEIN"/>
    <property type="match status" value="1"/>
</dbReference>
<name>A0ABD0KFK9_9CAEN</name>
<feature type="region of interest" description="Disordered" evidence="2">
    <location>
        <begin position="466"/>
        <end position="512"/>
    </location>
</feature>
<feature type="compositionally biased region" description="Basic and acidic residues" evidence="2">
    <location>
        <begin position="246"/>
        <end position="263"/>
    </location>
</feature>
<evidence type="ECO:0000259" key="4">
    <source>
        <dbReference type="Pfam" id="PF14075"/>
    </source>
</evidence>
<feature type="compositionally biased region" description="Low complexity" evidence="2">
    <location>
        <begin position="595"/>
        <end position="609"/>
    </location>
</feature>
<comment type="caution">
    <text evidence="5">The sequence shown here is derived from an EMBL/GenBank/DDBJ whole genome shotgun (WGS) entry which is preliminary data.</text>
</comment>
<dbReference type="PANTHER" id="PTHR21669">
    <property type="entry name" value="CAPZ-INTERACTING PROTEIN AND RELATED PROTEINS"/>
    <property type="match status" value="1"/>
</dbReference>
<feature type="region of interest" description="Disordered" evidence="2">
    <location>
        <begin position="594"/>
        <end position="616"/>
    </location>
</feature>
<feature type="domain" description="Hpc2-related" evidence="3">
    <location>
        <begin position="153"/>
        <end position="199"/>
    </location>
</feature>
<dbReference type="Pfam" id="PF14075">
    <property type="entry name" value="UBN_AB"/>
    <property type="match status" value="1"/>
</dbReference>
<feature type="region of interest" description="Disordered" evidence="2">
    <location>
        <begin position="1"/>
        <end position="39"/>
    </location>
</feature>
<feature type="compositionally biased region" description="Basic residues" evidence="2">
    <location>
        <begin position="503"/>
        <end position="512"/>
    </location>
</feature>
<evidence type="ECO:0000256" key="2">
    <source>
        <dbReference type="SAM" id="MobiDB-lite"/>
    </source>
</evidence>
<feature type="compositionally biased region" description="Low complexity" evidence="2">
    <location>
        <begin position="1016"/>
        <end position="1026"/>
    </location>
</feature>